<sequence>MLDQNILELQTVWCKIYGTCRAYIAEITKLPFGIIMGIIVINTILGPLKLFLLHNLVCQVNSGCIKINLLFDNYYNYLMKCSNQYYMYCYSTETAVRASIKQILINSYKMFISVNINTLIISRLYNRGKTKFINIFYEPNTLLVKIPYYRFYKSLTQWRQLGQYGNNIYGYCNIINMLYMQFSQHDIWMTMHFMRALYAMFDYMYMHCQYINLSLYLEMLIYVNTYTYTINVPTALHIILLETKNIIKYCKLYCRPIFKTYLNFCSEQRYEKSKSILILVKSLIRKTVYIMANIKLVSDLLDCSCNNSIVPFDS</sequence>
<keyword evidence="3" id="KW-1185">Reference proteome</keyword>
<gene>
    <name evidence="2" type="ORF">V1477_019774</name>
</gene>
<keyword evidence="1" id="KW-0472">Membrane</keyword>
<evidence type="ECO:0000313" key="3">
    <source>
        <dbReference type="Proteomes" id="UP001607303"/>
    </source>
</evidence>
<protein>
    <submittedName>
        <fullName evidence="2">Uncharacterized protein</fullName>
    </submittedName>
</protein>
<evidence type="ECO:0000256" key="1">
    <source>
        <dbReference type="SAM" id="Phobius"/>
    </source>
</evidence>
<dbReference type="EMBL" id="JAYRBN010000115">
    <property type="protein sequence ID" value="KAL2723183.1"/>
    <property type="molecule type" value="Genomic_DNA"/>
</dbReference>
<feature type="transmembrane region" description="Helical" evidence="1">
    <location>
        <begin position="30"/>
        <end position="52"/>
    </location>
</feature>
<accession>A0ABD2ARE0</accession>
<keyword evidence="1" id="KW-1133">Transmembrane helix</keyword>
<name>A0ABD2ARE0_VESMC</name>
<dbReference type="AlphaFoldDB" id="A0ABD2ARE0"/>
<reference evidence="2 3" key="1">
    <citation type="journal article" date="2024" name="Ann. Entomol. Soc. Am.">
        <title>Genomic analyses of the southern and eastern yellowjacket wasps (Hymenoptera: Vespidae) reveal evolutionary signatures of social life.</title>
        <authorList>
            <person name="Catto M.A."/>
            <person name="Caine P.B."/>
            <person name="Orr S.E."/>
            <person name="Hunt B.G."/>
            <person name="Goodisman M.A.D."/>
        </authorList>
    </citation>
    <scope>NUCLEOTIDE SEQUENCE [LARGE SCALE GENOMIC DNA]</scope>
    <source>
        <strain evidence="2">232</strain>
        <tissue evidence="2">Head and thorax</tissue>
    </source>
</reference>
<dbReference type="Proteomes" id="UP001607303">
    <property type="component" value="Unassembled WGS sequence"/>
</dbReference>
<organism evidence="2 3">
    <name type="scientific">Vespula maculifrons</name>
    <name type="common">Eastern yellow jacket</name>
    <name type="synonym">Wasp</name>
    <dbReference type="NCBI Taxonomy" id="7453"/>
    <lineage>
        <taxon>Eukaryota</taxon>
        <taxon>Metazoa</taxon>
        <taxon>Ecdysozoa</taxon>
        <taxon>Arthropoda</taxon>
        <taxon>Hexapoda</taxon>
        <taxon>Insecta</taxon>
        <taxon>Pterygota</taxon>
        <taxon>Neoptera</taxon>
        <taxon>Endopterygota</taxon>
        <taxon>Hymenoptera</taxon>
        <taxon>Apocrita</taxon>
        <taxon>Aculeata</taxon>
        <taxon>Vespoidea</taxon>
        <taxon>Vespidae</taxon>
        <taxon>Vespinae</taxon>
        <taxon>Vespula</taxon>
    </lineage>
</organism>
<proteinExistence type="predicted"/>
<keyword evidence="1" id="KW-0812">Transmembrane</keyword>
<evidence type="ECO:0000313" key="2">
    <source>
        <dbReference type="EMBL" id="KAL2723183.1"/>
    </source>
</evidence>
<comment type="caution">
    <text evidence="2">The sequence shown here is derived from an EMBL/GenBank/DDBJ whole genome shotgun (WGS) entry which is preliminary data.</text>
</comment>